<accession>A0A7W7DGM9</accession>
<dbReference type="Pfam" id="PF13581">
    <property type="entry name" value="HATPase_c_2"/>
    <property type="match status" value="1"/>
</dbReference>
<dbReference type="InterPro" id="IPR050267">
    <property type="entry name" value="Anti-sigma-factor_SerPK"/>
</dbReference>
<feature type="compositionally biased region" description="Pro residues" evidence="2">
    <location>
        <begin position="163"/>
        <end position="173"/>
    </location>
</feature>
<keyword evidence="5" id="KW-1185">Reference proteome</keyword>
<name>A0A7W7DGM9_9ACTN</name>
<dbReference type="Proteomes" id="UP000565089">
    <property type="component" value="Unassembled WGS sequence"/>
</dbReference>
<reference evidence="4 5" key="1">
    <citation type="submission" date="2020-08" db="EMBL/GenBank/DDBJ databases">
        <title>Sequencing the genomes of 1000 actinobacteria strains.</title>
        <authorList>
            <person name="Klenk H.-P."/>
        </authorList>
    </citation>
    <scope>NUCLEOTIDE SEQUENCE [LARGE SCALE GENOMIC DNA]</scope>
    <source>
        <strain evidence="4 5">DSM 40483</strain>
    </source>
</reference>
<keyword evidence="1" id="KW-0808">Transferase</keyword>
<evidence type="ECO:0000313" key="5">
    <source>
        <dbReference type="Proteomes" id="UP000565089"/>
    </source>
</evidence>
<dbReference type="InterPro" id="IPR003594">
    <property type="entry name" value="HATPase_dom"/>
</dbReference>
<feature type="domain" description="Histidine kinase/HSP90-like ATPase" evidence="3">
    <location>
        <begin position="38"/>
        <end position="143"/>
    </location>
</feature>
<organism evidence="4 5">
    <name type="scientific">Streptomyces luteogriseus</name>
    <dbReference type="NCBI Taxonomy" id="68233"/>
    <lineage>
        <taxon>Bacteria</taxon>
        <taxon>Bacillati</taxon>
        <taxon>Actinomycetota</taxon>
        <taxon>Actinomycetes</taxon>
        <taxon>Kitasatosporales</taxon>
        <taxon>Streptomycetaceae</taxon>
        <taxon>Streptomyces</taxon>
    </lineage>
</organism>
<keyword evidence="1" id="KW-0723">Serine/threonine-protein kinase</keyword>
<dbReference type="AlphaFoldDB" id="A0A7W7DGM9"/>
<dbReference type="EMBL" id="JACHMS010000001">
    <property type="protein sequence ID" value="MBB4710215.1"/>
    <property type="molecule type" value="Genomic_DNA"/>
</dbReference>
<proteinExistence type="predicted"/>
<dbReference type="RefSeq" id="WP_184906806.1">
    <property type="nucleotide sequence ID" value="NZ_JACHMS010000001.1"/>
</dbReference>
<evidence type="ECO:0000256" key="2">
    <source>
        <dbReference type="SAM" id="MobiDB-lite"/>
    </source>
</evidence>
<dbReference type="PANTHER" id="PTHR35526">
    <property type="entry name" value="ANTI-SIGMA-F FACTOR RSBW-RELATED"/>
    <property type="match status" value="1"/>
</dbReference>
<evidence type="ECO:0000259" key="3">
    <source>
        <dbReference type="Pfam" id="PF13581"/>
    </source>
</evidence>
<dbReference type="SUPFAM" id="SSF55874">
    <property type="entry name" value="ATPase domain of HSP90 chaperone/DNA topoisomerase II/histidine kinase"/>
    <property type="match status" value="1"/>
</dbReference>
<evidence type="ECO:0000256" key="1">
    <source>
        <dbReference type="ARBA" id="ARBA00022527"/>
    </source>
</evidence>
<keyword evidence="1" id="KW-0418">Kinase</keyword>
<dbReference type="CDD" id="cd16936">
    <property type="entry name" value="HATPase_RsbW-like"/>
    <property type="match status" value="1"/>
</dbReference>
<comment type="caution">
    <text evidence="4">The sequence shown here is derived from an EMBL/GenBank/DDBJ whole genome shotgun (WGS) entry which is preliminary data.</text>
</comment>
<dbReference type="PANTHER" id="PTHR35526:SF3">
    <property type="entry name" value="ANTI-SIGMA-F FACTOR RSBW"/>
    <property type="match status" value="1"/>
</dbReference>
<sequence length="173" mass="18389">MVIPLMKQADEQGGDEPTTLHFSAAWAEGTVPLADARRAVRALLTHAPNTGRTPPPARLTLDAELVVSELLTNAVRHAPGPCGINLQLSSTELSITVWDTSPHRPVMKRSDPSGIGGHGMRVVHMVSHTVDVTLRTNGKHITAHLHLTSDGDSGATATTVIPTPRPSNPQHLP</sequence>
<dbReference type="GO" id="GO:0004674">
    <property type="term" value="F:protein serine/threonine kinase activity"/>
    <property type="evidence" value="ECO:0007669"/>
    <property type="project" value="UniProtKB-KW"/>
</dbReference>
<gene>
    <name evidence="4" type="ORF">BJ965_000097</name>
</gene>
<feature type="region of interest" description="Disordered" evidence="2">
    <location>
        <begin position="147"/>
        <end position="173"/>
    </location>
</feature>
<protein>
    <submittedName>
        <fullName evidence="4">Anti-sigma regulatory factor (Ser/Thr protein kinase)</fullName>
    </submittedName>
</protein>
<evidence type="ECO:0000313" key="4">
    <source>
        <dbReference type="EMBL" id="MBB4710215.1"/>
    </source>
</evidence>
<dbReference type="Gene3D" id="3.30.565.10">
    <property type="entry name" value="Histidine kinase-like ATPase, C-terminal domain"/>
    <property type="match status" value="1"/>
</dbReference>
<dbReference type="InterPro" id="IPR036890">
    <property type="entry name" value="HATPase_C_sf"/>
</dbReference>
<dbReference type="GeneID" id="95792181"/>